<dbReference type="GO" id="GO:0016705">
    <property type="term" value="F:oxidoreductase activity, acting on paired donors, with incorporation or reduction of molecular oxygen"/>
    <property type="evidence" value="ECO:0007669"/>
    <property type="project" value="InterPro"/>
</dbReference>
<evidence type="ECO:0000256" key="12">
    <source>
        <dbReference type="ARBA" id="ARBA00023033"/>
    </source>
</evidence>
<evidence type="ECO:0000256" key="4">
    <source>
        <dbReference type="ARBA" id="ARBA00004406"/>
    </source>
</evidence>
<dbReference type="GO" id="GO:0004497">
    <property type="term" value="F:monooxygenase activity"/>
    <property type="evidence" value="ECO:0007669"/>
    <property type="project" value="UniProtKB-KW"/>
</dbReference>
<comment type="function">
    <text evidence="2">May be involved in the metabolism of insect hormones and in the breakdown of synthetic insecticides.</text>
</comment>
<feature type="binding site" description="axial binding residue" evidence="14">
    <location>
        <position position="413"/>
    </location>
    <ligand>
        <name>heme</name>
        <dbReference type="ChEBI" id="CHEBI:30413"/>
    </ligand>
    <ligandPart>
        <name>Fe</name>
        <dbReference type="ChEBI" id="CHEBI:18248"/>
    </ligandPart>
</feature>
<dbReference type="PROSITE" id="PS00086">
    <property type="entry name" value="CYTOCHROME_P450"/>
    <property type="match status" value="1"/>
</dbReference>
<comment type="cofactor">
    <cofactor evidence="1 14">
        <name>heme</name>
        <dbReference type="ChEBI" id="CHEBI:30413"/>
    </cofactor>
</comment>
<evidence type="ECO:0000256" key="7">
    <source>
        <dbReference type="ARBA" id="ARBA00022723"/>
    </source>
</evidence>
<keyword evidence="18" id="KW-1185">Reference proteome</keyword>
<gene>
    <name evidence="17" type="ORF">GEV33_006325</name>
</gene>
<evidence type="ECO:0000256" key="11">
    <source>
        <dbReference type="ARBA" id="ARBA00023004"/>
    </source>
</evidence>
<evidence type="ECO:0008006" key="19">
    <source>
        <dbReference type="Google" id="ProtNLM"/>
    </source>
</evidence>
<reference evidence="17" key="2">
    <citation type="submission" date="2021-08" db="EMBL/GenBank/DDBJ databases">
        <authorList>
            <person name="Eriksson T."/>
        </authorList>
    </citation>
    <scope>NUCLEOTIDE SEQUENCE</scope>
    <source>
        <strain evidence="17">Stoneville</strain>
        <tissue evidence="17">Whole head</tissue>
    </source>
</reference>
<keyword evidence="7 14" id="KW-0479">Metal-binding</keyword>
<evidence type="ECO:0000256" key="9">
    <source>
        <dbReference type="ARBA" id="ARBA00022848"/>
    </source>
</evidence>
<evidence type="ECO:0000256" key="2">
    <source>
        <dbReference type="ARBA" id="ARBA00003690"/>
    </source>
</evidence>
<organism evidence="17 18">
    <name type="scientific">Tenebrio molitor</name>
    <name type="common">Yellow mealworm beetle</name>
    <dbReference type="NCBI Taxonomy" id="7067"/>
    <lineage>
        <taxon>Eukaryota</taxon>
        <taxon>Metazoa</taxon>
        <taxon>Ecdysozoa</taxon>
        <taxon>Arthropoda</taxon>
        <taxon>Hexapoda</taxon>
        <taxon>Insecta</taxon>
        <taxon>Pterygota</taxon>
        <taxon>Neoptera</taxon>
        <taxon>Endopterygota</taxon>
        <taxon>Coleoptera</taxon>
        <taxon>Polyphaga</taxon>
        <taxon>Cucujiformia</taxon>
        <taxon>Tenebrionidae</taxon>
        <taxon>Tenebrio</taxon>
    </lineage>
</organism>
<keyword evidence="8" id="KW-0256">Endoplasmic reticulum</keyword>
<keyword evidence="10 15" id="KW-0560">Oxidoreductase</keyword>
<reference evidence="17" key="1">
    <citation type="journal article" date="2020" name="J Insects Food Feed">
        <title>The yellow mealworm (Tenebrio molitor) genome: a resource for the emerging insects as food and feed industry.</title>
        <authorList>
            <person name="Eriksson T."/>
            <person name="Andere A."/>
            <person name="Kelstrup H."/>
            <person name="Emery V."/>
            <person name="Picard C."/>
        </authorList>
    </citation>
    <scope>NUCLEOTIDE SEQUENCE</scope>
    <source>
        <strain evidence="17">Stoneville</strain>
        <tissue evidence="17">Whole head</tissue>
    </source>
</reference>
<evidence type="ECO:0000256" key="13">
    <source>
        <dbReference type="ARBA" id="ARBA00023136"/>
    </source>
</evidence>
<feature type="region of interest" description="Disordered" evidence="16">
    <location>
        <begin position="1"/>
        <end position="41"/>
    </location>
</feature>
<protein>
    <recommendedName>
        <fullName evidence="19">Cytochrome P450 monooxygenase</fullName>
    </recommendedName>
</protein>
<dbReference type="PRINTS" id="PR00463">
    <property type="entry name" value="EP450I"/>
</dbReference>
<dbReference type="InterPro" id="IPR036396">
    <property type="entry name" value="Cyt_P450_sf"/>
</dbReference>
<comment type="subcellular location">
    <subcellularLocation>
        <location evidence="4">Endoplasmic reticulum membrane</location>
        <topology evidence="4">Peripheral membrane protein</topology>
    </subcellularLocation>
    <subcellularLocation>
        <location evidence="3">Microsome membrane</location>
        <topology evidence="3">Peripheral membrane protein</topology>
    </subcellularLocation>
</comment>
<dbReference type="Pfam" id="PF00067">
    <property type="entry name" value="p450"/>
    <property type="match status" value="1"/>
</dbReference>
<keyword evidence="13" id="KW-0472">Membrane</keyword>
<evidence type="ECO:0000313" key="17">
    <source>
        <dbReference type="EMBL" id="KAH0816467.1"/>
    </source>
</evidence>
<dbReference type="GO" id="GO:0020037">
    <property type="term" value="F:heme binding"/>
    <property type="evidence" value="ECO:0007669"/>
    <property type="project" value="InterPro"/>
</dbReference>
<evidence type="ECO:0000256" key="10">
    <source>
        <dbReference type="ARBA" id="ARBA00023002"/>
    </source>
</evidence>
<sequence>MQKKNATREELLKNKKDTNLSDKEQQIENDKDVGENKEAKKKEISKMSVEAKLWFGPYLHIITSRPKDADQLLTNFLEKSSFFRYADMCFGNGLVTSQVEVWRGRKKMIIPTFNQKILNSYTDALQKHSKRFVSDVEKSYDGNSIQLLPKIWKHSLDGFCETFADIDADLVVGQDQYLTNVRRFEELVLERCLKPWLYPNFTFKHSPLGKETTKLSENIWPFVTQLMNLKKMTLCDNSDDDLKKKRHLNHLFSLLAEKYMEEEDVAAELQNMILASTETTSYSSGFTFLALAMHPEIQKNVQNELDSIFGTSDRDITLEDVINMEYLERVIKESLRLFPSVPFVMRNIDKTIEIDSHVFPAGADIVVAIMNIHMRPDLWPDPWKFDPDRFLPEEAEKRHRCAFMPFGHGSRVCAGVKIAMTMMKITLSTLLRKYDVKPVLYKSLKEIQLDYAVFMMPKDECQVVLEKRKK</sequence>
<keyword evidence="6 14" id="KW-0349">Heme</keyword>
<keyword evidence="9" id="KW-0492">Microsome</keyword>
<dbReference type="InterPro" id="IPR002401">
    <property type="entry name" value="Cyt_P450_E_grp-I"/>
</dbReference>
<evidence type="ECO:0000256" key="14">
    <source>
        <dbReference type="PIRSR" id="PIRSR602401-1"/>
    </source>
</evidence>
<evidence type="ECO:0000256" key="15">
    <source>
        <dbReference type="RuleBase" id="RU000461"/>
    </source>
</evidence>
<dbReference type="Proteomes" id="UP000719412">
    <property type="component" value="Unassembled WGS sequence"/>
</dbReference>
<dbReference type="GO" id="GO:0005789">
    <property type="term" value="C:endoplasmic reticulum membrane"/>
    <property type="evidence" value="ECO:0007669"/>
    <property type="project" value="UniProtKB-SubCell"/>
</dbReference>
<dbReference type="SUPFAM" id="SSF48264">
    <property type="entry name" value="Cytochrome P450"/>
    <property type="match status" value="1"/>
</dbReference>
<dbReference type="InterPro" id="IPR001128">
    <property type="entry name" value="Cyt_P450"/>
</dbReference>
<keyword evidence="11 14" id="KW-0408">Iron</keyword>
<dbReference type="InterPro" id="IPR050196">
    <property type="entry name" value="Cytochrome_P450_Monoox"/>
</dbReference>
<comment type="similarity">
    <text evidence="5 15">Belongs to the cytochrome P450 family.</text>
</comment>
<evidence type="ECO:0000256" key="16">
    <source>
        <dbReference type="SAM" id="MobiDB-lite"/>
    </source>
</evidence>
<name>A0A8J6HLB3_TENMO</name>
<evidence type="ECO:0000256" key="1">
    <source>
        <dbReference type="ARBA" id="ARBA00001971"/>
    </source>
</evidence>
<evidence type="ECO:0000256" key="5">
    <source>
        <dbReference type="ARBA" id="ARBA00010617"/>
    </source>
</evidence>
<dbReference type="GO" id="GO:0005506">
    <property type="term" value="F:iron ion binding"/>
    <property type="evidence" value="ECO:0007669"/>
    <property type="project" value="InterPro"/>
</dbReference>
<evidence type="ECO:0000256" key="6">
    <source>
        <dbReference type="ARBA" id="ARBA00022617"/>
    </source>
</evidence>
<keyword evidence="12 15" id="KW-0503">Monooxygenase</keyword>
<dbReference type="InterPro" id="IPR017972">
    <property type="entry name" value="Cyt_P450_CS"/>
</dbReference>
<dbReference type="PRINTS" id="PR00385">
    <property type="entry name" value="P450"/>
</dbReference>
<evidence type="ECO:0000256" key="8">
    <source>
        <dbReference type="ARBA" id="ARBA00022824"/>
    </source>
</evidence>
<comment type="caution">
    <text evidence="17">The sequence shown here is derived from an EMBL/GenBank/DDBJ whole genome shotgun (WGS) entry which is preliminary data.</text>
</comment>
<dbReference type="AlphaFoldDB" id="A0A8J6HLB3"/>
<evidence type="ECO:0000256" key="3">
    <source>
        <dbReference type="ARBA" id="ARBA00004174"/>
    </source>
</evidence>
<dbReference type="PANTHER" id="PTHR24291:SF189">
    <property type="entry name" value="CYTOCHROME P450 4C3-RELATED"/>
    <property type="match status" value="1"/>
</dbReference>
<accession>A0A8J6HLB3</accession>
<proteinExistence type="inferred from homology"/>
<evidence type="ECO:0000313" key="18">
    <source>
        <dbReference type="Proteomes" id="UP000719412"/>
    </source>
</evidence>
<dbReference type="PANTHER" id="PTHR24291">
    <property type="entry name" value="CYTOCHROME P450 FAMILY 4"/>
    <property type="match status" value="1"/>
</dbReference>
<dbReference type="Gene3D" id="1.10.630.10">
    <property type="entry name" value="Cytochrome P450"/>
    <property type="match status" value="1"/>
</dbReference>
<dbReference type="EMBL" id="JABDTM020021487">
    <property type="protein sequence ID" value="KAH0816467.1"/>
    <property type="molecule type" value="Genomic_DNA"/>
</dbReference>